<evidence type="ECO:0000313" key="3">
    <source>
        <dbReference type="Proteomes" id="UP000571183"/>
    </source>
</evidence>
<keyword evidence="1" id="KW-0472">Membrane</keyword>
<gene>
    <name evidence="2" type="ORF">F5897_000708</name>
</gene>
<feature type="transmembrane region" description="Helical" evidence="1">
    <location>
        <begin position="6"/>
        <end position="27"/>
    </location>
</feature>
<keyword evidence="1" id="KW-0812">Transmembrane</keyword>
<dbReference type="RefSeq" id="WP_183304491.1">
    <property type="nucleotide sequence ID" value="NZ_JACIFD010000006.1"/>
</dbReference>
<accession>A0A840DEB6</accession>
<dbReference type="Pfam" id="PF16951">
    <property type="entry name" value="MaAIMP_sms"/>
    <property type="match status" value="1"/>
</dbReference>
<dbReference type="InterPro" id="IPR031596">
    <property type="entry name" value="MaAIMP_sms"/>
</dbReference>
<evidence type="ECO:0000313" key="2">
    <source>
        <dbReference type="EMBL" id="MBB4071404.1"/>
    </source>
</evidence>
<sequence>MTPAALIMLVLTVVIVWGGLVATTVALRTLRTPDAAEAPAAKAPAAAAPSASDS</sequence>
<dbReference type="AlphaFoldDB" id="A0A840DEB6"/>
<keyword evidence="1" id="KW-1133">Transmembrane helix</keyword>
<proteinExistence type="predicted"/>
<dbReference type="Proteomes" id="UP000571183">
    <property type="component" value="Unassembled WGS sequence"/>
</dbReference>
<keyword evidence="3" id="KW-1185">Reference proteome</keyword>
<reference evidence="2" key="1">
    <citation type="submission" date="2020-08" db="EMBL/GenBank/DDBJ databases">
        <title>Sequencing the genomes of 1000 actinobacteria strains.</title>
        <authorList>
            <person name="Klenk H.-P."/>
        </authorList>
    </citation>
    <scope>NUCLEOTIDE SEQUENCE [LARGE SCALE GENOMIC DNA]</scope>
    <source>
        <strain evidence="2">DSM 27064</strain>
    </source>
</reference>
<name>A0A840DEB6_9MICO</name>
<dbReference type="NCBIfam" id="NF033493">
    <property type="entry name" value="MetS_like_NSS"/>
    <property type="match status" value="1"/>
</dbReference>
<evidence type="ECO:0008006" key="4">
    <source>
        <dbReference type="Google" id="ProtNLM"/>
    </source>
</evidence>
<dbReference type="EMBL" id="JACIFD010000006">
    <property type="protein sequence ID" value="MBB4071404.1"/>
    <property type="molecule type" value="Genomic_DNA"/>
</dbReference>
<protein>
    <recommendedName>
        <fullName evidence="4">Methionine/alanine import family NSS transporter small subunit</fullName>
    </recommendedName>
</protein>
<comment type="caution">
    <text evidence="2">The sequence shown here is derived from an EMBL/GenBank/DDBJ whole genome shotgun (WGS) entry which is preliminary data.</text>
</comment>
<evidence type="ECO:0000256" key="1">
    <source>
        <dbReference type="SAM" id="Phobius"/>
    </source>
</evidence>
<organism evidence="2 3">
    <name type="scientific">Canibacter oris</name>
    <dbReference type="NCBI Taxonomy" id="1365628"/>
    <lineage>
        <taxon>Bacteria</taxon>
        <taxon>Bacillati</taxon>
        <taxon>Actinomycetota</taxon>
        <taxon>Actinomycetes</taxon>
        <taxon>Micrococcales</taxon>
        <taxon>Microbacteriaceae</taxon>
        <taxon>Canibacter</taxon>
    </lineage>
</organism>